<organism evidence="1 2">
    <name type="scientific">Phytophthora megakarya</name>
    <dbReference type="NCBI Taxonomy" id="4795"/>
    <lineage>
        <taxon>Eukaryota</taxon>
        <taxon>Sar</taxon>
        <taxon>Stramenopiles</taxon>
        <taxon>Oomycota</taxon>
        <taxon>Peronosporomycetes</taxon>
        <taxon>Peronosporales</taxon>
        <taxon>Peronosporaceae</taxon>
        <taxon>Phytophthora</taxon>
    </lineage>
</organism>
<evidence type="ECO:0008006" key="3">
    <source>
        <dbReference type="Google" id="ProtNLM"/>
    </source>
</evidence>
<dbReference type="AlphaFoldDB" id="A0A225VKM1"/>
<evidence type="ECO:0000313" key="1">
    <source>
        <dbReference type="EMBL" id="OWZ05882.1"/>
    </source>
</evidence>
<gene>
    <name evidence="1" type="ORF">PHMEG_00021948</name>
</gene>
<accession>A0A225VKM1</accession>
<sequence>MYKHATSLYLSTNATALGVVVEYFRLFRFGVQEDVPTSEDMYGKEEAMVQRSFLNTAMAPNVTDGVVVGLLKLVDSWKFMSRCFHGIDIQPIRIVLGPGCVLNAAAKCSITITENTIRLAFPDLINDTAGRIIAEKLVDQEFTMYGTFEFKYDEQSGRITSIQSKFDMLTPVLRLLGCLKDVARVFENAVITPECRIRVTRREILLS</sequence>
<comment type="caution">
    <text evidence="1">The sequence shown here is derived from an EMBL/GenBank/DDBJ whole genome shotgun (WGS) entry which is preliminary data.</text>
</comment>
<reference evidence="2" key="1">
    <citation type="submission" date="2017-03" db="EMBL/GenBank/DDBJ databases">
        <title>Phytopthora megakarya and P. palmivora, two closely related causual agents of cacao black pod achieved similar genome size and gene model numbers by different mechanisms.</title>
        <authorList>
            <person name="Ali S."/>
            <person name="Shao J."/>
            <person name="Larry D.J."/>
            <person name="Kronmiller B."/>
            <person name="Shen D."/>
            <person name="Strem M.D."/>
            <person name="Melnick R.L."/>
            <person name="Guiltinan M.J."/>
            <person name="Tyler B.M."/>
            <person name="Meinhardt L.W."/>
            <person name="Bailey B.A."/>
        </authorList>
    </citation>
    <scope>NUCLEOTIDE SEQUENCE [LARGE SCALE GENOMIC DNA]</scope>
    <source>
        <strain evidence="2">zdho120</strain>
    </source>
</reference>
<dbReference type="EMBL" id="NBNE01004215">
    <property type="protein sequence ID" value="OWZ05882.1"/>
    <property type="molecule type" value="Genomic_DNA"/>
</dbReference>
<name>A0A225VKM1_9STRA</name>
<dbReference type="Proteomes" id="UP000198211">
    <property type="component" value="Unassembled WGS sequence"/>
</dbReference>
<keyword evidence="2" id="KW-1185">Reference proteome</keyword>
<dbReference type="OrthoDB" id="126855at2759"/>
<protein>
    <recommendedName>
        <fullName evidence="3">Bzip transcription factor</fullName>
    </recommendedName>
</protein>
<proteinExistence type="predicted"/>
<evidence type="ECO:0000313" key="2">
    <source>
        <dbReference type="Proteomes" id="UP000198211"/>
    </source>
</evidence>